<dbReference type="InterPro" id="IPR035906">
    <property type="entry name" value="MetI-like_sf"/>
</dbReference>
<feature type="transmembrane region" description="Helical" evidence="8">
    <location>
        <begin position="68"/>
        <end position="90"/>
    </location>
</feature>
<keyword evidence="3" id="KW-1003">Cell membrane</keyword>
<keyword evidence="11" id="KW-1185">Reference proteome</keyword>
<feature type="transmembrane region" description="Helical" evidence="8">
    <location>
        <begin position="233"/>
        <end position="257"/>
    </location>
</feature>
<keyword evidence="6 8" id="KW-1133">Transmembrane helix</keyword>
<evidence type="ECO:0000256" key="7">
    <source>
        <dbReference type="ARBA" id="ARBA00023136"/>
    </source>
</evidence>
<feature type="transmembrane region" description="Helical" evidence="8">
    <location>
        <begin position="178"/>
        <end position="201"/>
    </location>
</feature>
<dbReference type="Proteomes" id="UP000294547">
    <property type="component" value="Unassembled WGS sequence"/>
</dbReference>
<dbReference type="GO" id="GO:0005886">
    <property type="term" value="C:plasma membrane"/>
    <property type="evidence" value="ECO:0007669"/>
    <property type="project" value="UniProtKB-SubCell"/>
</dbReference>
<comment type="caution">
    <text evidence="10">The sequence shown here is derived from an EMBL/GenBank/DDBJ whole genome shotgun (WGS) entry which is preliminary data.</text>
</comment>
<evidence type="ECO:0000256" key="3">
    <source>
        <dbReference type="ARBA" id="ARBA00022475"/>
    </source>
</evidence>
<dbReference type="Gene3D" id="1.10.3720.10">
    <property type="entry name" value="MetI-like"/>
    <property type="match status" value="1"/>
</dbReference>
<accession>A0A4R6RLB2</accession>
<evidence type="ECO:0000259" key="9">
    <source>
        <dbReference type="PROSITE" id="PS50928"/>
    </source>
</evidence>
<dbReference type="SUPFAM" id="SSF161098">
    <property type="entry name" value="MetI-like"/>
    <property type="match status" value="1"/>
</dbReference>
<dbReference type="CDD" id="cd06261">
    <property type="entry name" value="TM_PBP2"/>
    <property type="match status" value="1"/>
</dbReference>
<dbReference type="GO" id="GO:0055085">
    <property type="term" value="P:transmembrane transport"/>
    <property type="evidence" value="ECO:0007669"/>
    <property type="project" value="InterPro"/>
</dbReference>
<keyword evidence="2" id="KW-0813">Transport</keyword>
<dbReference type="PROSITE" id="PS50928">
    <property type="entry name" value="ABC_TM1"/>
    <property type="match status" value="1"/>
</dbReference>
<sequence length="268" mass="26368">MSGRRGLGPRLLLAALAAAFLAPLLPILPASLSRGWFFPDLLPRPSLAAWAYAASPVSGIPAALANSAAIATATAVLAVAAALPAGLALGRRDFRGKGLAELLLLAPAATPGIAVAMGAHALMLRLGLAGTAAGVVAVHVMAALPYALLAIATAAALGGGRTEAAARTLGAGPLRTAFAVTLSALAPGVAVGAAFAFLVSWSQYGPTLLIGGGRVTTLPLILAQFLKAGRADVAGVAAILTVVPGVAVVAATTPFLARLVPAGRERVP</sequence>
<dbReference type="PANTHER" id="PTHR43357:SF4">
    <property type="entry name" value="INNER MEMBRANE ABC TRANSPORTER PERMEASE PROTEIN YDCV"/>
    <property type="match status" value="1"/>
</dbReference>
<feature type="transmembrane region" description="Helical" evidence="8">
    <location>
        <begin position="207"/>
        <end position="226"/>
    </location>
</feature>
<protein>
    <submittedName>
        <fullName evidence="10">Putative spermidine/putrescine transport system permease protein</fullName>
    </submittedName>
</protein>
<evidence type="ECO:0000256" key="1">
    <source>
        <dbReference type="ARBA" id="ARBA00004429"/>
    </source>
</evidence>
<dbReference type="RefSeq" id="WP_208112149.1">
    <property type="nucleotide sequence ID" value="NZ_BSPM01000008.1"/>
</dbReference>
<comment type="subcellular location">
    <subcellularLocation>
        <location evidence="1">Cell inner membrane</location>
        <topology evidence="1">Multi-pass membrane protein</topology>
    </subcellularLocation>
</comment>
<evidence type="ECO:0000313" key="10">
    <source>
        <dbReference type="EMBL" id="TDP86895.1"/>
    </source>
</evidence>
<reference evidence="10 11" key="1">
    <citation type="submission" date="2019-03" db="EMBL/GenBank/DDBJ databases">
        <title>Genomic Encyclopedia of Type Strains, Phase IV (KMG-IV): sequencing the most valuable type-strain genomes for metagenomic binning, comparative biology and taxonomic classification.</title>
        <authorList>
            <person name="Goeker M."/>
        </authorList>
    </citation>
    <scope>NUCLEOTIDE SEQUENCE [LARGE SCALE GENOMIC DNA]</scope>
    <source>
        <strain evidence="10 11">DSM 102969</strain>
    </source>
</reference>
<feature type="transmembrane region" description="Helical" evidence="8">
    <location>
        <begin position="136"/>
        <end position="157"/>
    </location>
</feature>
<evidence type="ECO:0000256" key="8">
    <source>
        <dbReference type="SAM" id="Phobius"/>
    </source>
</evidence>
<gene>
    <name evidence="10" type="ORF">EDD54_0779</name>
</gene>
<dbReference type="InterPro" id="IPR000515">
    <property type="entry name" value="MetI-like"/>
</dbReference>
<keyword evidence="7 8" id="KW-0472">Membrane</keyword>
<organism evidence="10 11">
    <name type="scientific">Oharaeibacter diazotrophicus</name>
    <dbReference type="NCBI Taxonomy" id="1920512"/>
    <lineage>
        <taxon>Bacteria</taxon>
        <taxon>Pseudomonadati</taxon>
        <taxon>Pseudomonadota</taxon>
        <taxon>Alphaproteobacteria</taxon>
        <taxon>Hyphomicrobiales</taxon>
        <taxon>Pleomorphomonadaceae</taxon>
        <taxon>Oharaeibacter</taxon>
    </lineage>
</organism>
<dbReference type="PANTHER" id="PTHR43357">
    <property type="entry name" value="INNER MEMBRANE ABC TRANSPORTER PERMEASE PROTEIN YDCV"/>
    <property type="match status" value="1"/>
</dbReference>
<keyword evidence="5 8" id="KW-0812">Transmembrane</keyword>
<proteinExistence type="predicted"/>
<evidence type="ECO:0000256" key="6">
    <source>
        <dbReference type="ARBA" id="ARBA00022989"/>
    </source>
</evidence>
<dbReference type="EMBL" id="SNXY01000006">
    <property type="protein sequence ID" value="TDP86895.1"/>
    <property type="molecule type" value="Genomic_DNA"/>
</dbReference>
<keyword evidence="4" id="KW-0997">Cell inner membrane</keyword>
<feature type="transmembrane region" description="Helical" evidence="8">
    <location>
        <begin position="102"/>
        <end position="124"/>
    </location>
</feature>
<evidence type="ECO:0000256" key="5">
    <source>
        <dbReference type="ARBA" id="ARBA00022692"/>
    </source>
</evidence>
<name>A0A4R6RLB2_9HYPH</name>
<dbReference type="AlphaFoldDB" id="A0A4R6RLB2"/>
<evidence type="ECO:0000256" key="2">
    <source>
        <dbReference type="ARBA" id="ARBA00022448"/>
    </source>
</evidence>
<evidence type="ECO:0000313" key="11">
    <source>
        <dbReference type="Proteomes" id="UP000294547"/>
    </source>
</evidence>
<evidence type="ECO:0000256" key="4">
    <source>
        <dbReference type="ARBA" id="ARBA00022519"/>
    </source>
</evidence>
<feature type="domain" description="ABC transmembrane type-1" evidence="9">
    <location>
        <begin position="64"/>
        <end position="252"/>
    </location>
</feature>